<dbReference type="GO" id="GO:0003677">
    <property type="term" value="F:DNA binding"/>
    <property type="evidence" value="ECO:0007669"/>
    <property type="project" value="InterPro"/>
</dbReference>
<dbReference type="InterPro" id="IPR010982">
    <property type="entry name" value="Lambda_DNA-bd_dom_sf"/>
</dbReference>
<dbReference type="AlphaFoldDB" id="A0A9X9XWE4"/>
<dbReference type="Proteomes" id="UP000664702">
    <property type="component" value="Chromosome"/>
</dbReference>
<dbReference type="KEGG" id="bban:J4G43_047365"/>
<accession>A0A9X9XWE4</accession>
<organism evidence="3 4">
    <name type="scientific">Bradyrhizobium barranii subsp. barranii</name>
    <dbReference type="NCBI Taxonomy" id="2823807"/>
    <lineage>
        <taxon>Bacteria</taxon>
        <taxon>Pseudomonadati</taxon>
        <taxon>Pseudomonadota</taxon>
        <taxon>Alphaproteobacteria</taxon>
        <taxon>Hyphomicrobiales</taxon>
        <taxon>Nitrobacteraceae</taxon>
        <taxon>Bradyrhizobium</taxon>
        <taxon>Bradyrhizobium barranii</taxon>
    </lineage>
</organism>
<sequence length="132" mass="14745">MRRRQKTSPRAVNDQDRETGMRIRSRRLELHISQSELGAALGITFQQIQKYERGANRVAAARLVEIAAFLKTTMAALMGGDLSGDELKNSLVSEFVSSKDGIDLIEAWSRLESQQVRRSIISLTRSLAAEGR</sequence>
<dbReference type="Gene3D" id="1.10.260.40">
    <property type="entry name" value="lambda repressor-like DNA-binding domains"/>
    <property type="match status" value="1"/>
</dbReference>
<reference evidence="3 4" key="1">
    <citation type="journal article" date="2022" name="Int. J. Syst. Evol. Microbiol.">
        <title>Strains of Bradyrhizobium barranii sp. nov. associated with legumes native to Canada are symbionts of soybeans and belong to different subspecies (subsp. barranii subsp. nov. and subsp. apii subsp. nov.) and symbiovars (sv. glycinearum and sv. septentrionale).</title>
        <authorList>
            <person name="Bromfield E.S.P."/>
            <person name="Cloutier S."/>
            <person name="Wasai-Hara S."/>
            <person name="Minamisawa K."/>
        </authorList>
    </citation>
    <scope>NUCLEOTIDE SEQUENCE [LARGE SCALE GENOMIC DNA]</scope>
    <source>
        <strain evidence="3 4">144S4</strain>
    </source>
</reference>
<dbReference type="InterPro" id="IPR001387">
    <property type="entry name" value="Cro/C1-type_HTH"/>
</dbReference>
<name>A0A9X9XWE4_9BRAD</name>
<dbReference type="Pfam" id="PF01381">
    <property type="entry name" value="HTH_3"/>
    <property type="match status" value="1"/>
</dbReference>
<dbReference type="CDD" id="cd00093">
    <property type="entry name" value="HTH_XRE"/>
    <property type="match status" value="1"/>
</dbReference>
<dbReference type="SUPFAM" id="SSF47413">
    <property type="entry name" value="lambda repressor-like DNA-binding domains"/>
    <property type="match status" value="1"/>
</dbReference>
<feature type="domain" description="HTH cro/C1-type" evidence="2">
    <location>
        <begin position="23"/>
        <end position="77"/>
    </location>
</feature>
<evidence type="ECO:0000256" key="1">
    <source>
        <dbReference type="SAM" id="MobiDB-lite"/>
    </source>
</evidence>
<proteinExistence type="predicted"/>
<gene>
    <name evidence="3" type="ORF">J4G43_047365</name>
</gene>
<feature type="region of interest" description="Disordered" evidence="1">
    <location>
        <begin position="1"/>
        <end position="20"/>
    </location>
</feature>
<dbReference type="SMART" id="SM00530">
    <property type="entry name" value="HTH_XRE"/>
    <property type="match status" value="1"/>
</dbReference>
<dbReference type="EMBL" id="CP086136">
    <property type="protein sequence ID" value="UEM11988.1"/>
    <property type="molecule type" value="Genomic_DNA"/>
</dbReference>
<evidence type="ECO:0000313" key="4">
    <source>
        <dbReference type="Proteomes" id="UP000664702"/>
    </source>
</evidence>
<evidence type="ECO:0000259" key="2">
    <source>
        <dbReference type="PROSITE" id="PS50943"/>
    </source>
</evidence>
<protein>
    <submittedName>
        <fullName evidence="3">Helix-turn-helix domain-containing protein</fullName>
    </submittedName>
</protein>
<dbReference type="PROSITE" id="PS50943">
    <property type="entry name" value="HTH_CROC1"/>
    <property type="match status" value="1"/>
</dbReference>
<evidence type="ECO:0000313" key="3">
    <source>
        <dbReference type="EMBL" id="UEM11988.1"/>
    </source>
</evidence>